<dbReference type="EMBL" id="UIGY01000079">
    <property type="protein sequence ID" value="SUZ10363.1"/>
    <property type="molecule type" value="Genomic_DNA"/>
</dbReference>
<feature type="non-terminal residue" evidence="1">
    <location>
        <position position="301"/>
    </location>
</feature>
<evidence type="ECO:0000313" key="1">
    <source>
        <dbReference type="EMBL" id="SUZ10363.1"/>
    </source>
</evidence>
<proteinExistence type="predicted"/>
<protein>
    <submittedName>
        <fullName evidence="1">BgtE-5778</fullName>
    </submittedName>
</protein>
<sequence>MHCLIAVLLLTKPSWHTSDRLILIGYTSRNNYFVYPAPSDQQFPGTAENSGIFMTESKINGAGTYMRYYCSYLTHLGDMVAGIVGEQLPMPYSDITQSKNNPITHERCREYLDSLIQTSQSARMSDIIKNSACKASDIASLAFAGKISIGGVNRGFAPPENTSLFEVIADKQVKLSDLVLADQSVILNGSHRSTALVWYQGYLHKLNKCGLNTWSFETEFNGENGVELFTYLRQLNEKFGEPSKLLMDKELNRSQRPTIPQDNAYQAAEIRYNDVHIHYQKVNVIKGRLPVGPITGFVDGR</sequence>
<organism evidence="1">
    <name type="scientific">Blumeria graminis f. sp. tritici 96224</name>
    <dbReference type="NCBI Taxonomy" id="1268274"/>
    <lineage>
        <taxon>Eukaryota</taxon>
        <taxon>Fungi</taxon>
        <taxon>Dikarya</taxon>
        <taxon>Ascomycota</taxon>
        <taxon>Pezizomycotina</taxon>
        <taxon>Leotiomycetes</taxon>
        <taxon>Erysiphales</taxon>
        <taxon>Erysiphaceae</taxon>
        <taxon>Blumeria</taxon>
    </lineage>
</organism>
<dbReference type="OrthoDB" id="10315166at2759"/>
<gene>
    <name evidence="1" type="ORF">BGT96224V2_LOCUS3569</name>
</gene>
<reference evidence="1" key="1">
    <citation type="submission" date="2018-07" db="EMBL/GenBank/DDBJ databases">
        <authorList>
            <person name="Quirk P.G."/>
            <person name="Krulwich T.A."/>
        </authorList>
    </citation>
    <scope>NUCLEOTIDE SEQUENCE</scope>
    <source>
        <strain evidence="1">96224</strain>
    </source>
</reference>
<accession>A0A381L8Z4</accession>
<name>A0A381L8Z4_BLUGR</name>
<dbReference type="AlphaFoldDB" id="A0A381L8Z4"/>